<proteinExistence type="inferred from homology"/>
<organism evidence="10 11">
    <name type="scientific">candidate division WWE3 bacterium CG06_land_8_20_14_3_00_42_16</name>
    <dbReference type="NCBI Taxonomy" id="1975083"/>
    <lineage>
        <taxon>Bacteria</taxon>
        <taxon>Katanobacteria</taxon>
    </lineage>
</organism>
<comment type="caution">
    <text evidence="10">The sequence shown here is derived from an EMBL/GenBank/DDBJ whole genome shotgun (WGS) entry which is preliminary data.</text>
</comment>
<sequence>MGTDGTERLDEATRTEMMQENMIQTDLSKLGNPGDSFKNDNFMPGTTLTFATSNLTNLDSSLVKEYAQGLILNVLHQEGKIPQITAEFQTGGETVRVEQNIEPLTEAERQAMDAARNQAMEDLKAKGIDPNSEEGRQHMREAQDAAMPERFSKFVGEYTTPQRTYRQELGAPQTDITTDNFVVAGVDTSKENIGLILPSQITEGSYFTGADQVVVAVAYAQKQNIKVGDQLTLGSKTLTVVGLVSPQLYTNTADLYLPLKDLQDVSGRQDRINVLLVKSTDAYSVEETSSKLGNLFAGAKIIDSSDTAQNVSGSLVNTANLTNRFIGLVSVFVVVAAFIIVSLLTLLSVNKRVREIGTLKAIGWKNSTIVRQIFLENIVLGFWGALVGIGFGLLLIYALNRLHISLSATVQSLDVAQGFIGRFAGGMGRNTAVQSNSDLTTAVNLTITYQYLTLLIGAGVAVAGSVIAGSLAAIKSSKMRPSEALRQL</sequence>
<dbReference type="EMBL" id="PEWD01000044">
    <property type="protein sequence ID" value="PIU68917.1"/>
    <property type="molecule type" value="Genomic_DNA"/>
</dbReference>
<evidence type="ECO:0000256" key="4">
    <source>
        <dbReference type="ARBA" id="ARBA00022989"/>
    </source>
</evidence>
<dbReference type="GO" id="GO:0005886">
    <property type="term" value="C:plasma membrane"/>
    <property type="evidence" value="ECO:0007669"/>
    <property type="project" value="UniProtKB-SubCell"/>
</dbReference>
<evidence type="ECO:0000256" key="6">
    <source>
        <dbReference type="ARBA" id="ARBA00038076"/>
    </source>
</evidence>
<feature type="domain" description="MacB-like periplasmic core" evidence="9">
    <location>
        <begin position="157"/>
        <end position="293"/>
    </location>
</feature>
<evidence type="ECO:0000259" key="8">
    <source>
        <dbReference type="Pfam" id="PF02687"/>
    </source>
</evidence>
<feature type="domain" description="ABC3 transporter permease C-terminal" evidence="8">
    <location>
        <begin position="328"/>
        <end position="480"/>
    </location>
</feature>
<protein>
    <submittedName>
        <fullName evidence="10">Uncharacterized protein</fullName>
    </submittedName>
</protein>
<dbReference type="Pfam" id="PF02687">
    <property type="entry name" value="FtsX"/>
    <property type="match status" value="1"/>
</dbReference>
<evidence type="ECO:0000256" key="3">
    <source>
        <dbReference type="ARBA" id="ARBA00022692"/>
    </source>
</evidence>
<gene>
    <name evidence="10" type="ORF">COS81_02190</name>
</gene>
<evidence type="ECO:0000256" key="7">
    <source>
        <dbReference type="SAM" id="Phobius"/>
    </source>
</evidence>
<feature type="transmembrane region" description="Helical" evidence="7">
    <location>
        <begin position="378"/>
        <end position="399"/>
    </location>
</feature>
<dbReference type="InterPro" id="IPR003838">
    <property type="entry name" value="ABC3_permease_C"/>
</dbReference>
<evidence type="ECO:0000313" key="10">
    <source>
        <dbReference type="EMBL" id="PIU68917.1"/>
    </source>
</evidence>
<name>A0A2M7ANF9_UNCKA</name>
<evidence type="ECO:0000256" key="5">
    <source>
        <dbReference type="ARBA" id="ARBA00023136"/>
    </source>
</evidence>
<dbReference type="PANTHER" id="PTHR30572:SF4">
    <property type="entry name" value="ABC TRANSPORTER PERMEASE YTRF"/>
    <property type="match status" value="1"/>
</dbReference>
<comment type="subcellular location">
    <subcellularLocation>
        <location evidence="1">Cell membrane</location>
        <topology evidence="1">Multi-pass membrane protein</topology>
    </subcellularLocation>
</comment>
<reference evidence="11" key="1">
    <citation type="submission" date="2017-09" db="EMBL/GenBank/DDBJ databases">
        <title>Depth-based differentiation of microbial function through sediment-hosted aquifers and enrichment of novel symbionts in the deep terrestrial subsurface.</title>
        <authorList>
            <person name="Probst A.J."/>
            <person name="Ladd B."/>
            <person name="Jarett J.K."/>
            <person name="Geller-Mcgrath D.E."/>
            <person name="Sieber C.M.K."/>
            <person name="Emerson J.B."/>
            <person name="Anantharaman K."/>
            <person name="Thomas B.C."/>
            <person name="Malmstrom R."/>
            <person name="Stieglmeier M."/>
            <person name="Klingl A."/>
            <person name="Woyke T."/>
            <person name="Ryan C.M."/>
            <person name="Banfield J.F."/>
        </authorList>
    </citation>
    <scope>NUCLEOTIDE SEQUENCE [LARGE SCALE GENOMIC DNA]</scope>
</reference>
<feature type="transmembrane region" description="Helical" evidence="7">
    <location>
        <begin position="325"/>
        <end position="347"/>
    </location>
</feature>
<dbReference type="Pfam" id="PF12704">
    <property type="entry name" value="MacB_PCD"/>
    <property type="match status" value="1"/>
</dbReference>
<accession>A0A2M7ANF9</accession>
<evidence type="ECO:0000259" key="9">
    <source>
        <dbReference type="Pfam" id="PF12704"/>
    </source>
</evidence>
<dbReference type="PANTHER" id="PTHR30572">
    <property type="entry name" value="MEMBRANE COMPONENT OF TRANSPORTER-RELATED"/>
    <property type="match status" value="1"/>
</dbReference>
<keyword evidence="5 7" id="KW-0472">Membrane</keyword>
<dbReference type="Proteomes" id="UP000229916">
    <property type="component" value="Unassembled WGS sequence"/>
</dbReference>
<evidence type="ECO:0000256" key="1">
    <source>
        <dbReference type="ARBA" id="ARBA00004651"/>
    </source>
</evidence>
<feature type="transmembrane region" description="Helical" evidence="7">
    <location>
        <begin position="451"/>
        <end position="474"/>
    </location>
</feature>
<dbReference type="InterPro" id="IPR050250">
    <property type="entry name" value="Macrolide_Exporter_MacB"/>
</dbReference>
<keyword evidence="4 7" id="KW-1133">Transmembrane helix</keyword>
<comment type="similarity">
    <text evidence="6">Belongs to the ABC-4 integral membrane protein family.</text>
</comment>
<dbReference type="InterPro" id="IPR025857">
    <property type="entry name" value="MacB_PCD"/>
</dbReference>
<evidence type="ECO:0000256" key="2">
    <source>
        <dbReference type="ARBA" id="ARBA00022475"/>
    </source>
</evidence>
<dbReference type="AlphaFoldDB" id="A0A2M7ANF9"/>
<keyword evidence="3 7" id="KW-0812">Transmembrane</keyword>
<keyword evidence="2" id="KW-1003">Cell membrane</keyword>
<evidence type="ECO:0000313" key="11">
    <source>
        <dbReference type="Proteomes" id="UP000229916"/>
    </source>
</evidence>
<dbReference type="GO" id="GO:0022857">
    <property type="term" value="F:transmembrane transporter activity"/>
    <property type="evidence" value="ECO:0007669"/>
    <property type="project" value="TreeGrafter"/>
</dbReference>